<dbReference type="EMBL" id="JAJVCZ030000007">
    <property type="protein sequence ID" value="KAL0258040.1"/>
    <property type="molecule type" value="Genomic_DNA"/>
</dbReference>
<accession>A0ABR3CBN9</accession>
<keyword evidence="1" id="KW-0472">Membrane</keyword>
<dbReference type="Pfam" id="PF11374">
    <property type="entry name" value="DUF3176"/>
    <property type="match status" value="1"/>
</dbReference>
<keyword evidence="3" id="KW-1185">Reference proteome</keyword>
<keyword evidence="1" id="KW-0812">Transmembrane</keyword>
<dbReference type="GeneID" id="92011296"/>
<feature type="transmembrane region" description="Helical" evidence="1">
    <location>
        <begin position="620"/>
        <end position="640"/>
    </location>
</feature>
<dbReference type="Proteomes" id="UP001430584">
    <property type="component" value="Unassembled WGS sequence"/>
</dbReference>
<evidence type="ECO:0000313" key="3">
    <source>
        <dbReference type="Proteomes" id="UP001430584"/>
    </source>
</evidence>
<dbReference type="RefSeq" id="XP_066631069.1">
    <property type="nucleotide sequence ID" value="XM_066778632.1"/>
</dbReference>
<feature type="transmembrane region" description="Helical" evidence="1">
    <location>
        <begin position="529"/>
        <end position="550"/>
    </location>
</feature>
<gene>
    <name evidence="2" type="ORF">SLS55_007211</name>
</gene>
<evidence type="ECO:0000313" key="2">
    <source>
        <dbReference type="EMBL" id="KAL0258040.1"/>
    </source>
</evidence>
<feature type="transmembrane region" description="Helical" evidence="1">
    <location>
        <begin position="652"/>
        <end position="672"/>
    </location>
</feature>
<protein>
    <recommendedName>
        <fullName evidence="4">BTB domain-containing protein</fullName>
    </recommendedName>
</protein>
<organism evidence="2 3">
    <name type="scientific">Diplodia seriata</name>
    <dbReference type="NCBI Taxonomy" id="420778"/>
    <lineage>
        <taxon>Eukaryota</taxon>
        <taxon>Fungi</taxon>
        <taxon>Dikarya</taxon>
        <taxon>Ascomycota</taxon>
        <taxon>Pezizomycotina</taxon>
        <taxon>Dothideomycetes</taxon>
        <taxon>Dothideomycetes incertae sedis</taxon>
        <taxon>Botryosphaeriales</taxon>
        <taxon>Botryosphaeriaceae</taxon>
        <taxon>Diplodia</taxon>
    </lineage>
</organism>
<dbReference type="PANTHER" id="PTHR35394:SF5">
    <property type="entry name" value="DUF3176 DOMAIN-CONTAINING PROTEIN"/>
    <property type="match status" value="1"/>
</dbReference>
<proteinExistence type="predicted"/>
<comment type="caution">
    <text evidence="2">The sequence shown here is derived from an EMBL/GenBank/DDBJ whole genome shotgun (WGS) entry which is preliminary data.</text>
</comment>
<dbReference type="InterPro" id="IPR021514">
    <property type="entry name" value="DUF3176"/>
</dbReference>
<evidence type="ECO:0000256" key="1">
    <source>
        <dbReference type="SAM" id="Phobius"/>
    </source>
</evidence>
<name>A0ABR3CBN9_9PEZI</name>
<keyword evidence="1" id="KW-1133">Transmembrane helix</keyword>
<dbReference type="PANTHER" id="PTHR35394">
    <property type="entry name" value="DUF3176 DOMAIN-CONTAINING PROTEIN"/>
    <property type="match status" value="1"/>
</dbReference>
<dbReference type="SUPFAM" id="SSF103473">
    <property type="entry name" value="MFS general substrate transporter"/>
    <property type="match status" value="1"/>
</dbReference>
<sequence length="783" mass="85451">MALKMYHSPVERVLLLQQFPGPNTFIPSSTLAVLLAVTDGKAIFNWHNVTLNTIVSILSTASKASVLLALSESISQWKWILFGDKMRPLMDFERIDWASRGPLGSLKVLWHCKGAGVLRIGAITTIIALAVDPFAQQLVHYRQELVFSNNTDTTVARAQRYSQGNQIMMAIMLDPSMHPPTANTKADADFSMQSAVLYGLSQPLNSTVQQLKYNCPSGNCTWPSYQSLSVCSKCTDLTSSLTQHADRGGQYWPLMEDNNAAAAGNGTSYRLPNGLFLDNLDGWQWGARPHYGAMFMTTYGTGNESATNAMADLDTLIWAAAVIKTGPDAANASAAWPHMPVTATECALYYCVNAYETRVRNGSLAERASVVEGATRAPDSWQTVDFPESWDPYNETMEASIDFDPYFSGARRSDLVLQAPDGERFNVSQNAVAGISAYFKTAFQAPLQTYNETNGTVAGQINGWYMNSTTIQYQPSAIQPFWKSEDLDETFETLATSMTNALRADADVGEAARVLGESGRLVTYYSVQWPWIALNCVVVVMGAVFLVLTVRRCGESAPVWKSSTLAAMSRGGHVKHLLERATSLGEMEKFAKGEKVVLFGKNGEVLMKDGVRIRHQNRRVFIAFAGGTMIIVQQGAVLAVSDDNNAASTFAFLNVFGNMGGAVGSSISGVMWTHTLPAALKRLLPKSAKADWQEFYNSLDVQLSYEMGTPVRLAIDLAYTEVHSKMLIAGTAVMTGDQGCPVLGGGLCLPNMTAKYAWTGGCRSWRVENESVESSRVEQQGDI</sequence>
<evidence type="ECO:0008006" key="4">
    <source>
        <dbReference type="Google" id="ProtNLM"/>
    </source>
</evidence>
<dbReference type="InterPro" id="IPR036259">
    <property type="entry name" value="MFS_trans_sf"/>
</dbReference>
<reference evidence="2 3" key="1">
    <citation type="submission" date="2024-02" db="EMBL/GenBank/DDBJ databases">
        <title>De novo assembly and annotation of 12 fungi associated with fruit tree decline syndrome in Ontario, Canada.</title>
        <authorList>
            <person name="Sulman M."/>
            <person name="Ellouze W."/>
            <person name="Ilyukhin E."/>
        </authorList>
    </citation>
    <scope>NUCLEOTIDE SEQUENCE [LARGE SCALE GENOMIC DNA]</scope>
    <source>
        <strain evidence="2 3">FDS-637</strain>
    </source>
</reference>